<evidence type="ECO:0000313" key="2">
    <source>
        <dbReference type="EMBL" id="NJW53544.1"/>
    </source>
</evidence>
<feature type="signal peptide" evidence="1">
    <location>
        <begin position="1"/>
        <end position="25"/>
    </location>
</feature>
<accession>A0ABX1D2W4</accession>
<comment type="caution">
    <text evidence="2">The sequence shown here is derived from an EMBL/GenBank/DDBJ whole genome shotgun (WGS) entry which is preliminary data.</text>
</comment>
<keyword evidence="1" id="KW-0732">Signal</keyword>
<name>A0ABX1D2W4_9FLAO</name>
<gene>
    <name evidence="2" type="ORF">HC175_11490</name>
</gene>
<dbReference type="RefSeq" id="WP_168138650.1">
    <property type="nucleotide sequence ID" value="NZ_JAAVJR010000006.1"/>
</dbReference>
<evidence type="ECO:0000313" key="3">
    <source>
        <dbReference type="Proteomes" id="UP000703674"/>
    </source>
</evidence>
<protein>
    <submittedName>
        <fullName evidence="2">Uncharacterized protein</fullName>
    </submittedName>
</protein>
<reference evidence="2 3" key="1">
    <citation type="submission" date="2020-03" db="EMBL/GenBank/DDBJ databases">
        <title>Salinimicrobium sp. nov, isolated from SCS.</title>
        <authorList>
            <person name="Cao W.R."/>
        </authorList>
    </citation>
    <scope>NUCLEOTIDE SEQUENCE [LARGE SCALE GENOMIC DNA]</scope>
    <source>
        <strain evidence="3">J15B91</strain>
    </source>
</reference>
<keyword evidence="3" id="KW-1185">Reference proteome</keyword>
<dbReference type="EMBL" id="JAAVJR010000006">
    <property type="protein sequence ID" value="NJW53544.1"/>
    <property type="molecule type" value="Genomic_DNA"/>
</dbReference>
<sequence>MNSIANRSKILAAFQFLVAISTAFSSELASLIKPGMGREIEAGLKPTVVYVRRNATNASSRWAIIDENTTKVDGVSTISKTSLPKNEAVVFDKIALGFAKGTAEGQEGALDYSSTKLPAALRNADLVIIQNGREVVSIPVAELGKQVSPAANEDYYHDLESFQYLVDDQPMQWDLRFPAGQALSPAAAGDVNYIEVRLKGFKTQRKQK</sequence>
<organism evidence="2 3">
    <name type="scientific">Salinimicrobium oceani</name>
    <dbReference type="NCBI Taxonomy" id="2722702"/>
    <lineage>
        <taxon>Bacteria</taxon>
        <taxon>Pseudomonadati</taxon>
        <taxon>Bacteroidota</taxon>
        <taxon>Flavobacteriia</taxon>
        <taxon>Flavobacteriales</taxon>
        <taxon>Flavobacteriaceae</taxon>
        <taxon>Salinimicrobium</taxon>
    </lineage>
</organism>
<feature type="chain" id="PRO_5047425761" evidence="1">
    <location>
        <begin position="26"/>
        <end position="208"/>
    </location>
</feature>
<dbReference type="Proteomes" id="UP000703674">
    <property type="component" value="Unassembled WGS sequence"/>
</dbReference>
<evidence type="ECO:0000256" key="1">
    <source>
        <dbReference type="SAM" id="SignalP"/>
    </source>
</evidence>
<proteinExistence type="predicted"/>